<dbReference type="InterPro" id="IPR003593">
    <property type="entry name" value="AAA+_ATPase"/>
</dbReference>
<dbReference type="InterPro" id="IPR003439">
    <property type="entry name" value="ABC_transporter-like_ATP-bd"/>
</dbReference>
<reference evidence="13" key="4">
    <citation type="submission" date="2020-11" db="EMBL/GenBank/DDBJ databases">
        <title>Antibiotic susceptibility profiles of Pediococcus pentosaceus from various origins and their implications for the safety assessment of strains with food-technology applications.</title>
        <authorList>
            <person name="Shani N."/>
            <person name="Oberhaensli S."/>
            <person name="Arias E."/>
        </authorList>
    </citation>
    <scope>NUCLEOTIDE SEQUENCE</scope>
    <source>
        <strain evidence="13">FAM 19164</strain>
    </source>
</reference>
<evidence type="ECO:0000256" key="1">
    <source>
        <dbReference type="ARBA" id="ARBA00004202"/>
    </source>
</evidence>
<evidence type="ECO:0000256" key="7">
    <source>
        <dbReference type="ARBA" id="ARBA00023136"/>
    </source>
</evidence>
<evidence type="ECO:0000313" key="15">
    <source>
        <dbReference type="Proteomes" id="UP000743107"/>
    </source>
</evidence>
<evidence type="ECO:0000256" key="5">
    <source>
        <dbReference type="ARBA" id="ARBA00022741"/>
    </source>
</evidence>
<reference evidence="12" key="1">
    <citation type="submission" date="2019-10" db="EMBL/GenBank/DDBJ databases">
        <authorList>
            <person name="Irmler S."/>
            <person name="Berthoud H."/>
            <person name="Roetschi A."/>
            <person name="Arias E."/>
            <person name="Shani N."/>
            <person name="Wuethrich D."/>
            <person name="Bruggmann R."/>
        </authorList>
    </citation>
    <scope>NUCLEOTIDE SEQUENCE</scope>
    <source>
        <strain evidence="12">FAM13073</strain>
    </source>
</reference>
<dbReference type="Proteomes" id="UP000743107">
    <property type="component" value="Unassembled WGS sequence"/>
</dbReference>
<comment type="subunit">
    <text evidence="2">The complex is composed of two ATP-binding proteins (HrtA), two transmembrane proteins (HrtB) and a solute-binding protein.</text>
</comment>
<keyword evidence="5" id="KW-0547">Nucleotide-binding</keyword>
<evidence type="ECO:0000259" key="11">
    <source>
        <dbReference type="PROSITE" id="PS50893"/>
    </source>
</evidence>
<dbReference type="PANTHER" id="PTHR24220:SF666">
    <property type="entry name" value="HEMIN IMPORT ATP-BINDING PROTEIN HRTA-RELATED"/>
    <property type="match status" value="1"/>
</dbReference>
<accession>A0A6L5A729</accession>
<comment type="function">
    <text evidence="10">Part of the ABC transporter complex hrt involved in hemin import. Responsible for energy coupling to the transport system.</text>
</comment>
<keyword evidence="6 13" id="KW-0067">ATP-binding</keyword>
<dbReference type="Pfam" id="PF00005">
    <property type="entry name" value="ABC_tran"/>
    <property type="match status" value="1"/>
</dbReference>
<name>A0A6L5A729_PEDPE</name>
<gene>
    <name evidence="12" type="ORF">GBO79_03465</name>
    <name evidence="13" type="ORF">ITQ97_04610</name>
</gene>
<comment type="caution">
    <text evidence="13">The sequence shown here is derived from an EMBL/GenBank/DDBJ whole genome shotgun (WGS) entry which is preliminary data.</text>
</comment>
<proteinExistence type="inferred from homology"/>
<protein>
    <recommendedName>
        <fullName evidence="9">Putative hemin import ATP-binding protein HrtA</fullName>
    </recommendedName>
</protein>
<evidence type="ECO:0000256" key="3">
    <source>
        <dbReference type="ARBA" id="ARBA00022448"/>
    </source>
</evidence>
<keyword evidence="14" id="KW-1185">Reference proteome</keyword>
<dbReference type="RefSeq" id="WP_159250918.1">
    <property type="nucleotide sequence ID" value="NZ_JABJXG010000015.1"/>
</dbReference>
<dbReference type="GO" id="GO:0005886">
    <property type="term" value="C:plasma membrane"/>
    <property type="evidence" value="ECO:0007669"/>
    <property type="project" value="UniProtKB-SubCell"/>
</dbReference>
<dbReference type="Proteomes" id="UP000472573">
    <property type="component" value="Unassembled WGS sequence"/>
</dbReference>
<dbReference type="GO" id="GO:0016887">
    <property type="term" value="F:ATP hydrolysis activity"/>
    <property type="evidence" value="ECO:0007669"/>
    <property type="project" value="InterPro"/>
</dbReference>
<dbReference type="SMART" id="SM00382">
    <property type="entry name" value="AAA"/>
    <property type="match status" value="1"/>
</dbReference>
<evidence type="ECO:0000313" key="13">
    <source>
        <dbReference type="EMBL" id="MBF7127094.1"/>
    </source>
</evidence>
<dbReference type="CDD" id="cd03255">
    <property type="entry name" value="ABC_MJ0796_LolCDE_FtsE"/>
    <property type="match status" value="1"/>
</dbReference>
<keyword evidence="4" id="KW-1003">Cell membrane</keyword>
<dbReference type="InterPro" id="IPR027417">
    <property type="entry name" value="P-loop_NTPase"/>
</dbReference>
<sequence>MTAIEMNNINQIYGKGIAKVHVLHDVNFKAEAGTLSLIIGPSGSGKSTFLTIGGGLRTPTTGQVKVNGQDYQTSSRKDLEKLRLNNIGFVLQNYYLLPFLTVKDQFKLVDKVKKEGNLSKESLDKLLQQLGIEDLVDKFPTELSGGQQQRVAIARALYPDPAIILADEPTAALDSERVKEVGRLFADLAHDRHKAVVIVTHDMRLKSYADQMFEINDGVLKESTL</sequence>
<dbReference type="GO" id="GO:0005524">
    <property type="term" value="F:ATP binding"/>
    <property type="evidence" value="ECO:0007669"/>
    <property type="project" value="UniProtKB-KW"/>
</dbReference>
<organism evidence="13 15">
    <name type="scientific">Pediococcus pentosaceus</name>
    <dbReference type="NCBI Taxonomy" id="1255"/>
    <lineage>
        <taxon>Bacteria</taxon>
        <taxon>Bacillati</taxon>
        <taxon>Bacillota</taxon>
        <taxon>Bacilli</taxon>
        <taxon>Lactobacillales</taxon>
        <taxon>Lactobacillaceae</taxon>
        <taxon>Pediococcus</taxon>
    </lineage>
</organism>
<dbReference type="EMBL" id="WENB01000002">
    <property type="protein sequence ID" value="KAF0414243.1"/>
    <property type="molecule type" value="Genomic_DNA"/>
</dbReference>
<dbReference type="InterPro" id="IPR017911">
    <property type="entry name" value="MacB-like_ATP-bd"/>
</dbReference>
<evidence type="ECO:0000256" key="4">
    <source>
        <dbReference type="ARBA" id="ARBA00022475"/>
    </source>
</evidence>
<feature type="domain" description="ABC transporter" evidence="11">
    <location>
        <begin position="4"/>
        <end position="225"/>
    </location>
</feature>
<reference evidence="14" key="3">
    <citation type="submission" date="2020-03" db="EMBL/GenBank/DDBJ databases">
        <title>SpeciesPrimer: A bioinformatics pipeline dedicated to the design of qPCR primers for the quantification of bacterial species.</title>
        <authorList>
            <person name="Dreier M."/>
            <person name="Berthoud H."/>
            <person name="Shani N."/>
            <person name="Wechsler D."/>
            <person name="Junier P."/>
        </authorList>
    </citation>
    <scope>NUCLEOTIDE SEQUENCE [LARGE SCALE GENOMIC DNA]</scope>
    <source>
        <strain evidence="14">FAM13073</strain>
    </source>
</reference>
<dbReference type="GO" id="GO:0022857">
    <property type="term" value="F:transmembrane transporter activity"/>
    <property type="evidence" value="ECO:0007669"/>
    <property type="project" value="TreeGrafter"/>
</dbReference>
<dbReference type="InterPro" id="IPR017871">
    <property type="entry name" value="ABC_transporter-like_CS"/>
</dbReference>
<dbReference type="PROSITE" id="PS00211">
    <property type="entry name" value="ABC_TRANSPORTER_1"/>
    <property type="match status" value="1"/>
</dbReference>
<comment type="similarity">
    <text evidence="8">Belongs to the ABC transporter superfamily. HrtA family.</text>
</comment>
<dbReference type="AlphaFoldDB" id="A0A6L5A729"/>
<dbReference type="EMBL" id="JADOFV010000002">
    <property type="protein sequence ID" value="MBF7127094.1"/>
    <property type="molecule type" value="Genomic_DNA"/>
</dbReference>
<evidence type="ECO:0000256" key="6">
    <source>
        <dbReference type="ARBA" id="ARBA00022840"/>
    </source>
</evidence>
<reference evidence="12" key="2">
    <citation type="submission" date="2019-12" db="EMBL/GenBank/DDBJ databases">
        <title>SpeciesPrimer: A bioinformatics pipeline dedicated to the design of qPCR primers for the quantification of bacterial species.</title>
        <authorList>
            <person name="Dreier M."/>
            <person name="Berthoud H."/>
            <person name="Shani N."/>
            <person name="Wechsler D."/>
            <person name="Junier P."/>
        </authorList>
    </citation>
    <scope>NUCLEOTIDE SEQUENCE</scope>
    <source>
        <strain evidence="12">FAM13073</strain>
    </source>
</reference>
<evidence type="ECO:0000256" key="9">
    <source>
        <dbReference type="ARBA" id="ARBA00024432"/>
    </source>
</evidence>
<evidence type="ECO:0000256" key="2">
    <source>
        <dbReference type="ARBA" id="ARBA00011131"/>
    </source>
</evidence>
<keyword evidence="3" id="KW-0813">Transport</keyword>
<dbReference type="PANTHER" id="PTHR24220">
    <property type="entry name" value="IMPORT ATP-BINDING PROTEIN"/>
    <property type="match status" value="1"/>
</dbReference>
<evidence type="ECO:0000256" key="8">
    <source>
        <dbReference type="ARBA" id="ARBA00024359"/>
    </source>
</evidence>
<comment type="subcellular location">
    <subcellularLocation>
        <location evidence="1">Cell membrane</location>
        <topology evidence="1">Peripheral membrane protein</topology>
    </subcellularLocation>
</comment>
<dbReference type="PROSITE" id="PS50893">
    <property type="entry name" value="ABC_TRANSPORTER_2"/>
    <property type="match status" value="1"/>
</dbReference>
<dbReference type="InterPro" id="IPR015854">
    <property type="entry name" value="ABC_transpr_LolD-like"/>
</dbReference>
<evidence type="ECO:0000256" key="10">
    <source>
        <dbReference type="ARBA" id="ARBA00024721"/>
    </source>
</evidence>
<dbReference type="Gene3D" id="3.40.50.300">
    <property type="entry name" value="P-loop containing nucleotide triphosphate hydrolases"/>
    <property type="match status" value="1"/>
</dbReference>
<keyword evidence="7" id="KW-0472">Membrane</keyword>
<evidence type="ECO:0000313" key="14">
    <source>
        <dbReference type="Proteomes" id="UP000472573"/>
    </source>
</evidence>
<evidence type="ECO:0000313" key="12">
    <source>
        <dbReference type="EMBL" id="KAF0414243.1"/>
    </source>
</evidence>
<dbReference type="SUPFAM" id="SSF52540">
    <property type="entry name" value="P-loop containing nucleoside triphosphate hydrolases"/>
    <property type="match status" value="1"/>
</dbReference>